<organism evidence="4 5">
    <name type="scientific">Bodo saltans</name>
    <name type="common">Flagellated protozoan</name>
    <dbReference type="NCBI Taxonomy" id="75058"/>
    <lineage>
        <taxon>Eukaryota</taxon>
        <taxon>Discoba</taxon>
        <taxon>Euglenozoa</taxon>
        <taxon>Kinetoplastea</taxon>
        <taxon>Metakinetoplastina</taxon>
        <taxon>Eubodonida</taxon>
        <taxon>Bodonidae</taxon>
        <taxon>Bodo</taxon>
    </lineage>
</organism>
<keyword evidence="3" id="KW-0472">Membrane</keyword>
<feature type="transmembrane region" description="Helical" evidence="3">
    <location>
        <begin position="108"/>
        <end position="135"/>
    </location>
</feature>
<feature type="compositionally biased region" description="Polar residues" evidence="2">
    <location>
        <begin position="323"/>
        <end position="334"/>
    </location>
</feature>
<dbReference type="Proteomes" id="UP000051952">
    <property type="component" value="Unassembled WGS sequence"/>
</dbReference>
<evidence type="ECO:0000256" key="3">
    <source>
        <dbReference type="SAM" id="Phobius"/>
    </source>
</evidence>
<keyword evidence="1" id="KW-0175">Coiled coil</keyword>
<protein>
    <submittedName>
        <fullName evidence="4">Membrane-associated protein, putative</fullName>
    </submittedName>
</protein>
<evidence type="ECO:0000313" key="4">
    <source>
        <dbReference type="EMBL" id="CUG25880.1"/>
    </source>
</evidence>
<evidence type="ECO:0000256" key="1">
    <source>
        <dbReference type="SAM" id="Coils"/>
    </source>
</evidence>
<name>A0A0S4J523_BODSA</name>
<evidence type="ECO:0000256" key="2">
    <source>
        <dbReference type="SAM" id="MobiDB-lite"/>
    </source>
</evidence>
<accession>A0A0S4J523</accession>
<dbReference type="VEuPathDB" id="TriTrypDB:BSAL_76495"/>
<feature type="region of interest" description="Disordered" evidence="2">
    <location>
        <begin position="306"/>
        <end position="334"/>
    </location>
</feature>
<dbReference type="EMBL" id="CYKH01000720">
    <property type="protein sequence ID" value="CUG25880.1"/>
    <property type="molecule type" value="Genomic_DNA"/>
</dbReference>
<keyword evidence="5" id="KW-1185">Reference proteome</keyword>
<keyword evidence="3" id="KW-0812">Transmembrane</keyword>
<feature type="region of interest" description="Disordered" evidence="2">
    <location>
        <begin position="219"/>
        <end position="256"/>
    </location>
</feature>
<feature type="coiled-coil region" evidence="1">
    <location>
        <begin position="657"/>
        <end position="684"/>
    </location>
</feature>
<reference evidence="5" key="1">
    <citation type="submission" date="2015-09" db="EMBL/GenBank/DDBJ databases">
        <authorList>
            <consortium name="Pathogen Informatics"/>
        </authorList>
    </citation>
    <scope>NUCLEOTIDE SEQUENCE [LARGE SCALE GENOMIC DNA]</scope>
    <source>
        <strain evidence="5">Lake Konstanz</strain>
    </source>
</reference>
<evidence type="ECO:0000313" key="5">
    <source>
        <dbReference type="Proteomes" id="UP000051952"/>
    </source>
</evidence>
<feature type="compositionally biased region" description="Basic and acidic residues" evidence="2">
    <location>
        <begin position="226"/>
        <end position="237"/>
    </location>
</feature>
<dbReference type="AlphaFoldDB" id="A0A0S4J523"/>
<gene>
    <name evidence="4" type="ORF">BSAL_76495</name>
</gene>
<proteinExistence type="predicted"/>
<keyword evidence="3" id="KW-1133">Transmembrane helix</keyword>
<sequence length="691" mass="71528">MDSGATMRSVTLEAAKMEQDVRKALSRRRDVSRCTQAVRLEPRKVESQTYKHTRAIRQLICKEKHATQCCLTSALSVFRLFSMGRERNRKPESNMGFKDTLVKGAKGLAIGAVVGVFGGAVVVTGGVFLFGAGLLTTAAGASGGSVIAMGSLAAVDLAAGAAAVTTTVAAVGAGVGGIAGGVAGAVAGVNDEDPVRYAAMAAVGAGAVVMQRGAHGRGPLAQHLQQARDRHSSREAHSNGSRPSDALTAPPSIPAATAESLPGAVEAPPTVLDPVSDSPSPTAAVPIRTAVAVTAVAVAAGQDEPTALPSTECSRPSIEPSARESTTGNSNESCQQYSATYRTEEHELMHQTTVFDQISDSPSPTVAVPMRAAVAVTVAVESSARESTTSNSNDNCQKYSATYRTEQQEIRSGNTTITTEVTLAKFDANISHHSEVGDGKIDLALKAETYVTVAAVKVDVVHTTNLGTARAHGEVEVGAQAAAGAAVKGDLREGMLNAQGEAKAGAGVTAEGDVSLETRHGKAAAKGGVTAGVGAGVSGAANVDGKKVEVQFATQVALGVGFTGETKIAVDVGAVQRDVAVAVLGADNADKAAKMEQDIRKTLSHAEETFHAEAARLEPRKVETQLREEGARIEKQAQEGLKRHVIEKTKPVQAKLNAELGAQKKTVEKEAKRVENQMRDGAAKVRRRLRI</sequence>